<comment type="subcellular location">
    <subcellularLocation>
        <location evidence="1">Nucleus</location>
        <location evidence="1">Nucleolus</location>
    </subcellularLocation>
</comment>
<dbReference type="InterPro" id="IPR040598">
    <property type="entry name" value="NIP7_N"/>
</dbReference>
<gene>
    <name evidence="8" type="ORF">GSBLH_T00000264001</name>
</gene>
<evidence type="ECO:0000256" key="2">
    <source>
        <dbReference type="ARBA" id="ARBA00009895"/>
    </source>
</evidence>
<dbReference type="InterPro" id="IPR002478">
    <property type="entry name" value="PUA"/>
</dbReference>
<keyword evidence="4 6" id="KW-0694">RNA-binding</keyword>
<dbReference type="SUPFAM" id="SSF88802">
    <property type="entry name" value="Pre-PUA domain"/>
    <property type="match status" value="1"/>
</dbReference>
<accession>D8LVL4</accession>
<dbReference type="Pfam" id="PF03657">
    <property type="entry name" value="UPF0113"/>
    <property type="match status" value="1"/>
</dbReference>
<dbReference type="CDD" id="cd21146">
    <property type="entry name" value="Nip7_N_euk"/>
    <property type="match status" value="1"/>
</dbReference>
<dbReference type="FunCoup" id="D8LVL4">
    <property type="interactions" value="202"/>
</dbReference>
<dbReference type="PROSITE" id="PS50890">
    <property type="entry name" value="PUA"/>
    <property type="match status" value="1"/>
</dbReference>
<dbReference type="PIRSF" id="PIRSF017190">
    <property type="entry name" value="Rbsml_synth_fac_NIP7"/>
    <property type="match status" value="1"/>
</dbReference>
<dbReference type="InterPro" id="IPR055359">
    <property type="entry name" value="Nip7_N_euk"/>
</dbReference>
<dbReference type="Gene3D" id="3.10.450.220">
    <property type="match status" value="1"/>
</dbReference>
<organism evidence="8">
    <name type="scientific">Blastocystis hominis</name>
    <dbReference type="NCBI Taxonomy" id="12968"/>
    <lineage>
        <taxon>Eukaryota</taxon>
        <taxon>Sar</taxon>
        <taxon>Stramenopiles</taxon>
        <taxon>Bigyra</taxon>
        <taxon>Opalozoa</taxon>
        <taxon>Opalinata</taxon>
        <taxon>Blastocystidae</taxon>
        <taxon>Blastocystis</taxon>
    </lineage>
</organism>
<evidence type="ECO:0000256" key="4">
    <source>
        <dbReference type="ARBA" id="ARBA00022884"/>
    </source>
</evidence>
<dbReference type="Pfam" id="PF17833">
    <property type="entry name" value="pre-PUA_NIP7"/>
    <property type="match status" value="1"/>
</dbReference>
<keyword evidence="3 6" id="KW-0690">Ribosome biogenesis</keyword>
<dbReference type="OMA" id="LISMGTC"/>
<dbReference type="Proteomes" id="UP000008312">
    <property type="component" value="Unassembled WGS sequence"/>
</dbReference>
<dbReference type="InterPro" id="IPR005155">
    <property type="entry name" value="UPF0113_PUA"/>
</dbReference>
<dbReference type="InParanoid" id="D8LVL4"/>
<dbReference type="GO" id="GO:0042255">
    <property type="term" value="P:ribosome assembly"/>
    <property type="evidence" value="ECO:0007669"/>
    <property type="project" value="InterPro"/>
</dbReference>
<protein>
    <recommendedName>
        <fullName evidence="6">60S ribosome subunit biogenesis protein NIP7 homolog</fullName>
    </recommendedName>
</protein>
<dbReference type="FunFam" id="2.30.130.10:FF:000002">
    <property type="entry name" value="60S ribosome subunit biogenesis protein NIP7 homolog"/>
    <property type="match status" value="1"/>
</dbReference>
<dbReference type="OrthoDB" id="27490at2759"/>
<evidence type="ECO:0000256" key="5">
    <source>
        <dbReference type="ARBA" id="ARBA00023242"/>
    </source>
</evidence>
<evidence type="ECO:0000313" key="9">
    <source>
        <dbReference type="Proteomes" id="UP000008312"/>
    </source>
</evidence>
<comment type="similarity">
    <text evidence="2 6">Belongs to the NIP7 family.</text>
</comment>
<comment type="subunit">
    <text evidence="6">Interacts with pre-ribosome complex.</text>
</comment>
<evidence type="ECO:0000256" key="3">
    <source>
        <dbReference type="ARBA" id="ARBA00022517"/>
    </source>
</evidence>
<dbReference type="GeneID" id="24917579"/>
<dbReference type="AlphaFoldDB" id="D8LVL4"/>
<name>D8LVL4_BLAHO</name>
<evidence type="ECO:0000256" key="1">
    <source>
        <dbReference type="ARBA" id="ARBA00004604"/>
    </source>
</evidence>
<dbReference type="Gene3D" id="2.30.130.10">
    <property type="entry name" value="PUA domain"/>
    <property type="match status" value="1"/>
</dbReference>
<sequence>MRPLTQEETKVLYAKLTKYIGSNVEQLVNQQDDPHCFRLHKDRVYYISEKLLRVAVNVSRDNLMSIGTKFGRFNKNHKFRLHITALDFLAQYAQYKVWVKPSAEMSFLYGNHITKGGLARISEGCPQYAGVVVFNMNNVPLGFGITAQTTDVIRDLDAASICILHQSDVGEYLRDETILA</sequence>
<dbReference type="RefSeq" id="XP_012893901.1">
    <property type="nucleotide sequence ID" value="XM_013038447.1"/>
</dbReference>
<dbReference type="InterPro" id="IPR016686">
    <property type="entry name" value="Ribosomal_synth_fac_NIP7"/>
</dbReference>
<evidence type="ECO:0000313" key="8">
    <source>
        <dbReference type="EMBL" id="CBK19853.2"/>
    </source>
</evidence>
<dbReference type="FunFam" id="3.10.450.220:FF:000001">
    <property type="entry name" value="60S ribosome subunit biogenesis protein NIP7 homolog"/>
    <property type="match status" value="1"/>
</dbReference>
<dbReference type="GO" id="GO:0003723">
    <property type="term" value="F:RNA binding"/>
    <property type="evidence" value="ECO:0007669"/>
    <property type="project" value="UniProtKB-KW"/>
</dbReference>
<evidence type="ECO:0000256" key="6">
    <source>
        <dbReference type="PIRNR" id="PIRNR017190"/>
    </source>
</evidence>
<evidence type="ECO:0000259" key="7">
    <source>
        <dbReference type="SMART" id="SM00359"/>
    </source>
</evidence>
<dbReference type="EMBL" id="FN668638">
    <property type="protein sequence ID" value="CBK19853.2"/>
    <property type="molecule type" value="Genomic_DNA"/>
</dbReference>
<dbReference type="SUPFAM" id="SSF88697">
    <property type="entry name" value="PUA domain-like"/>
    <property type="match status" value="1"/>
</dbReference>
<comment type="function">
    <text evidence="6">Required for proper 27S pre-rRNA processing and 60S ribosome subunit assembly.</text>
</comment>
<dbReference type="GO" id="GO:0005730">
    <property type="term" value="C:nucleolus"/>
    <property type="evidence" value="ECO:0007669"/>
    <property type="project" value="UniProtKB-SubCell"/>
</dbReference>
<keyword evidence="5 6" id="KW-0539">Nucleus</keyword>
<dbReference type="InterPro" id="IPR015947">
    <property type="entry name" value="PUA-like_sf"/>
</dbReference>
<proteinExistence type="inferred from homology"/>
<keyword evidence="9" id="KW-1185">Reference proteome</keyword>
<feature type="domain" description="PUA" evidence="7">
    <location>
        <begin position="95"/>
        <end position="170"/>
    </location>
</feature>
<dbReference type="InterPro" id="IPR036974">
    <property type="entry name" value="PUA_sf"/>
</dbReference>
<reference evidence="8" key="1">
    <citation type="submission" date="2010-02" db="EMBL/GenBank/DDBJ databases">
        <title>Sequencing and annotation of the Blastocystis hominis genome.</title>
        <authorList>
            <person name="Wincker P."/>
        </authorList>
    </citation>
    <scope>NUCLEOTIDE SEQUENCE</scope>
    <source>
        <strain evidence="8">Singapore isolate B</strain>
    </source>
</reference>
<dbReference type="CDD" id="cd21151">
    <property type="entry name" value="PUA_Nip7-like"/>
    <property type="match status" value="1"/>
</dbReference>
<dbReference type="SMART" id="SM00359">
    <property type="entry name" value="PUA"/>
    <property type="match status" value="1"/>
</dbReference>